<evidence type="ECO:0000313" key="10">
    <source>
        <dbReference type="Proteomes" id="UP000295578"/>
    </source>
</evidence>
<dbReference type="Proteomes" id="UP000295578">
    <property type="component" value="Unassembled WGS sequence"/>
</dbReference>
<reference evidence="9 10" key="1">
    <citation type="submission" date="2019-03" db="EMBL/GenBank/DDBJ databases">
        <title>Draft genome sequences of novel Actinobacteria.</title>
        <authorList>
            <person name="Sahin N."/>
            <person name="Ay H."/>
            <person name="Saygin H."/>
        </authorList>
    </citation>
    <scope>NUCLEOTIDE SEQUENCE [LARGE SCALE GENOMIC DNA]</scope>
    <source>
        <strain evidence="9 10">DSM 45941</strain>
    </source>
</reference>
<feature type="domain" description="Protein kinase" evidence="8">
    <location>
        <begin position="37"/>
        <end position="279"/>
    </location>
</feature>
<sequence length="636" mass="66655">MAIGRTFREPLGTRRRHSSRQIEQRRERGMDWRLTGFTEERELGRGAQGRVVLARHADSATPVAIKYLAAADTGAIAGLRAEAQMLGRLTSPYVARLFRFVESEQGAAIVMEAVDGVSLKEVLSEHGALAPEAALLVLKGSLLGLAAAHAVGVVHRDYKPANVVVRSDGLSKLVDFGVAVLSGDGSRAGTPVYMAPEQWRGDPSTPATDVYAATCVFLECVTGRRPFTASEQVALMNKHLTEQVDVQDVPEPLRQLVLHGMAKEPGERPPGAAAFVTWLESTATAAYGSDWEQRGVRALAAAAVALAALFPLAALAAAPGASATAGATTAGAASAAGSGSAGTSAGTAGTAVSKGFLATAAGKGTMAAAGAAVVAATAGGAVYAVQDHKEPPPAADPVAAVTLVADNQTLANPEIIVQNAQYPKVSGLKDAALQNRINKELRGPLDRLIAMSRATALNYGCKGKPVKIGTETTLGIRGPRLVSVRYFQITDNCQQADGSPGGETVTVDLRTGKRLTAADVFLPQTLTAAGIRRLRSLVGQREPWREHWWEDCNRGRDGFEPSDFSPRKQTDAAGQDEDPPFLSAFFTPTEFRLAYLAGGSDGCGNVNFGAPYASIRPLLKPEIAKLLPSGPSPKRT</sequence>
<keyword evidence="2 9" id="KW-0723">Serine/threonine-protein kinase</keyword>
<dbReference type="InterPro" id="IPR000719">
    <property type="entry name" value="Prot_kinase_dom"/>
</dbReference>
<evidence type="ECO:0000256" key="6">
    <source>
        <dbReference type="ARBA" id="ARBA00022840"/>
    </source>
</evidence>
<dbReference type="PROSITE" id="PS50011">
    <property type="entry name" value="PROTEIN_KINASE_DOM"/>
    <property type="match status" value="1"/>
</dbReference>
<dbReference type="InterPro" id="IPR011009">
    <property type="entry name" value="Kinase-like_dom_sf"/>
</dbReference>
<dbReference type="CDD" id="cd14014">
    <property type="entry name" value="STKc_PknB_like"/>
    <property type="match status" value="1"/>
</dbReference>
<feature type="region of interest" description="Disordered" evidence="7">
    <location>
        <begin position="559"/>
        <end position="581"/>
    </location>
</feature>
<feature type="compositionally biased region" description="Basic and acidic residues" evidence="7">
    <location>
        <begin position="559"/>
        <end position="570"/>
    </location>
</feature>
<evidence type="ECO:0000256" key="7">
    <source>
        <dbReference type="SAM" id="MobiDB-lite"/>
    </source>
</evidence>
<dbReference type="PROSITE" id="PS00108">
    <property type="entry name" value="PROTEIN_KINASE_ST"/>
    <property type="match status" value="1"/>
</dbReference>
<dbReference type="PANTHER" id="PTHR43289:SF6">
    <property type="entry name" value="SERINE_THREONINE-PROTEIN KINASE NEKL-3"/>
    <property type="match status" value="1"/>
</dbReference>
<dbReference type="EMBL" id="SMKY01000003">
    <property type="protein sequence ID" value="TDD92160.1"/>
    <property type="molecule type" value="Genomic_DNA"/>
</dbReference>
<accession>A0A4R5C2S9</accession>
<evidence type="ECO:0000256" key="2">
    <source>
        <dbReference type="ARBA" id="ARBA00022527"/>
    </source>
</evidence>
<dbReference type="EC" id="2.7.11.1" evidence="1"/>
<feature type="region of interest" description="Disordered" evidence="7">
    <location>
        <begin position="1"/>
        <end position="25"/>
    </location>
</feature>
<dbReference type="GO" id="GO:0005524">
    <property type="term" value="F:ATP binding"/>
    <property type="evidence" value="ECO:0007669"/>
    <property type="project" value="UniProtKB-KW"/>
</dbReference>
<evidence type="ECO:0000256" key="5">
    <source>
        <dbReference type="ARBA" id="ARBA00022777"/>
    </source>
</evidence>
<dbReference type="PANTHER" id="PTHR43289">
    <property type="entry name" value="MITOGEN-ACTIVATED PROTEIN KINASE KINASE KINASE 20-RELATED"/>
    <property type="match status" value="1"/>
</dbReference>
<keyword evidence="4" id="KW-0547">Nucleotide-binding</keyword>
<keyword evidence="3" id="KW-0808">Transferase</keyword>
<evidence type="ECO:0000256" key="4">
    <source>
        <dbReference type="ARBA" id="ARBA00022741"/>
    </source>
</evidence>
<dbReference type="Pfam" id="PF00069">
    <property type="entry name" value="Pkinase"/>
    <property type="match status" value="1"/>
</dbReference>
<protein>
    <recommendedName>
        <fullName evidence="1">non-specific serine/threonine protein kinase</fullName>
        <ecNumber evidence="1">2.7.11.1</ecNumber>
    </recommendedName>
</protein>
<name>A0A4R5C2S9_9ACTN</name>
<dbReference type="Gene3D" id="1.10.510.10">
    <property type="entry name" value="Transferase(Phosphotransferase) domain 1"/>
    <property type="match status" value="1"/>
</dbReference>
<evidence type="ECO:0000256" key="3">
    <source>
        <dbReference type="ARBA" id="ARBA00022679"/>
    </source>
</evidence>
<dbReference type="InterPro" id="IPR008271">
    <property type="entry name" value="Ser/Thr_kinase_AS"/>
</dbReference>
<keyword evidence="6" id="KW-0067">ATP-binding</keyword>
<keyword evidence="10" id="KW-1185">Reference proteome</keyword>
<feature type="compositionally biased region" description="Basic and acidic residues" evidence="7">
    <location>
        <begin position="1"/>
        <end position="12"/>
    </location>
</feature>
<proteinExistence type="predicted"/>
<dbReference type="AlphaFoldDB" id="A0A4R5C2S9"/>
<dbReference type="SUPFAM" id="SSF56112">
    <property type="entry name" value="Protein kinase-like (PK-like)"/>
    <property type="match status" value="1"/>
</dbReference>
<keyword evidence="5 9" id="KW-0418">Kinase</keyword>
<evidence type="ECO:0000313" key="9">
    <source>
        <dbReference type="EMBL" id="TDD92160.1"/>
    </source>
</evidence>
<organism evidence="9 10">
    <name type="scientific">Actinomadura darangshiensis</name>
    <dbReference type="NCBI Taxonomy" id="705336"/>
    <lineage>
        <taxon>Bacteria</taxon>
        <taxon>Bacillati</taxon>
        <taxon>Actinomycetota</taxon>
        <taxon>Actinomycetes</taxon>
        <taxon>Streptosporangiales</taxon>
        <taxon>Thermomonosporaceae</taxon>
        <taxon>Actinomadura</taxon>
    </lineage>
</organism>
<dbReference type="OrthoDB" id="4716121at2"/>
<gene>
    <name evidence="9" type="ORF">E1293_01215</name>
</gene>
<evidence type="ECO:0000259" key="8">
    <source>
        <dbReference type="PROSITE" id="PS50011"/>
    </source>
</evidence>
<dbReference type="GO" id="GO:0004674">
    <property type="term" value="F:protein serine/threonine kinase activity"/>
    <property type="evidence" value="ECO:0007669"/>
    <property type="project" value="UniProtKB-KW"/>
</dbReference>
<comment type="caution">
    <text evidence="9">The sequence shown here is derived from an EMBL/GenBank/DDBJ whole genome shotgun (WGS) entry which is preliminary data.</text>
</comment>
<evidence type="ECO:0000256" key="1">
    <source>
        <dbReference type="ARBA" id="ARBA00012513"/>
    </source>
</evidence>